<protein>
    <submittedName>
        <fullName evidence="1">Multiple antibiotic resistance protein</fullName>
    </submittedName>
</protein>
<gene>
    <name evidence="1" type="primary">marB</name>
    <name evidence="1" type="ORF">NCTC8261_03822</name>
</gene>
<dbReference type="EMBL" id="UGXT01000002">
    <property type="protein sequence ID" value="SUH37524.1"/>
    <property type="molecule type" value="Genomic_DNA"/>
</dbReference>
<dbReference type="Proteomes" id="UP000254712">
    <property type="component" value="Unassembled WGS sequence"/>
</dbReference>
<dbReference type="NCBIfam" id="NF007508">
    <property type="entry name" value="PRK10106.1"/>
    <property type="match status" value="1"/>
</dbReference>
<evidence type="ECO:0000313" key="1">
    <source>
        <dbReference type="EMBL" id="SUH37524.1"/>
    </source>
</evidence>
<reference evidence="1 2" key="1">
    <citation type="submission" date="2018-06" db="EMBL/GenBank/DDBJ databases">
        <authorList>
            <consortium name="Pathogen Informatics"/>
            <person name="Doyle S."/>
        </authorList>
    </citation>
    <scope>NUCLEOTIDE SEQUENCE [LARGE SCALE GENOMIC DNA]</scope>
    <source>
        <strain evidence="1 2">NCTC8261</strain>
    </source>
</reference>
<evidence type="ECO:0000313" key="2">
    <source>
        <dbReference type="Proteomes" id="UP000254712"/>
    </source>
</evidence>
<organism evidence="1 2">
    <name type="scientific">Salmonella enterica I</name>
    <dbReference type="NCBI Taxonomy" id="59201"/>
    <lineage>
        <taxon>Bacteria</taxon>
        <taxon>Pseudomonadati</taxon>
        <taxon>Pseudomonadota</taxon>
        <taxon>Gammaproteobacteria</taxon>
        <taxon>Enterobacterales</taxon>
        <taxon>Enterobacteriaceae</taxon>
        <taxon>Salmonella</taxon>
    </lineage>
</organism>
<proteinExistence type="predicted"/>
<dbReference type="AlphaFoldDB" id="A0A379WUN1"/>
<dbReference type="InterPro" id="IPR025732">
    <property type="entry name" value="MarB"/>
</dbReference>
<name>A0A379WUN1_SALET</name>
<dbReference type="Pfam" id="PF13999">
    <property type="entry name" value="MarB"/>
    <property type="match status" value="1"/>
</dbReference>
<sequence>MATTSLFMRHAKSTMKMLFPALPGLLLIASGYGIAEQTLLPVAQNSRDVMLLPCVGDPPNDIHPVSVNSDKSDELGVPYYNDQHL</sequence>
<accession>A0A379WUN1</accession>